<dbReference type="AlphaFoldDB" id="A0A8H6JFU2"/>
<dbReference type="EMBL" id="WIGN01000064">
    <property type="protein sequence ID" value="KAF6812339.1"/>
    <property type="molecule type" value="Genomic_DNA"/>
</dbReference>
<organism evidence="2 3">
    <name type="scientific">Colletotrichum sojae</name>
    <dbReference type="NCBI Taxonomy" id="2175907"/>
    <lineage>
        <taxon>Eukaryota</taxon>
        <taxon>Fungi</taxon>
        <taxon>Dikarya</taxon>
        <taxon>Ascomycota</taxon>
        <taxon>Pezizomycotina</taxon>
        <taxon>Sordariomycetes</taxon>
        <taxon>Hypocreomycetidae</taxon>
        <taxon>Glomerellales</taxon>
        <taxon>Glomerellaceae</taxon>
        <taxon>Colletotrichum</taxon>
        <taxon>Colletotrichum orchidearum species complex</taxon>
    </lineage>
</organism>
<accession>A0A8H6JFU2</accession>
<evidence type="ECO:0000313" key="2">
    <source>
        <dbReference type="EMBL" id="KAF6812339.1"/>
    </source>
</evidence>
<keyword evidence="3" id="KW-1185">Reference proteome</keyword>
<comment type="caution">
    <text evidence="2">The sequence shown here is derived from an EMBL/GenBank/DDBJ whole genome shotgun (WGS) entry which is preliminary data.</text>
</comment>
<proteinExistence type="predicted"/>
<reference evidence="2 3" key="1">
    <citation type="journal article" date="2020" name="Phytopathology">
        <title>Genome Sequence Resources of Colletotrichum truncatum, C. plurivorum, C. musicola, and C. sojae: Four Species Pathogenic to Soybean (Glycine max).</title>
        <authorList>
            <person name="Rogerio F."/>
            <person name="Boufleur T.R."/>
            <person name="Ciampi-Guillardi M."/>
            <person name="Sukno S.A."/>
            <person name="Thon M.R."/>
            <person name="Massola Junior N.S."/>
            <person name="Baroncelli R."/>
        </authorList>
    </citation>
    <scope>NUCLEOTIDE SEQUENCE [LARGE SCALE GENOMIC DNA]</scope>
    <source>
        <strain evidence="2 3">LFN0009</strain>
    </source>
</reference>
<gene>
    <name evidence="2" type="ORF">CSOJ01_05209</name>
</gene>
<evidence type="ECO:0000256" key="1">
    <source>
        <dbReference type="SAM" id="MobiDB-lite"/>
    </source>
</evidence>
<protein>
    <submittedName>
        <fullName evidence="2">Uncharacterized protein</fullName>
    </submittedName>
</protein>
<evidence type="ECO:0000313" key="3">
    <source>
        <dbReference type="Proteomes" id="UP000652219"/>
    </source>
</evidence>
<feature type="region of interest" description="Disordered" evidence="1">
    <location>
        <begin position="17"/>
        <end position="38"/>
    </location>
</feature>
<name>A0A8H6JFU2_9PEZI</name>
<dbReference type="Proteomes" id="UP000652219">
    <property type="component" value="Unassembled WGS sequence"/>
</dbReference>
<sequence>MKCRLHHIHPSIESVVPSLSHPPESLRNRANTARSENRKASEIKLFPVLRRSNRSFHGSQTLPPALPPIPPLSLFPVCTSCGWLVILRWPPCPSACYHRPWEKGGWSGHTRRSELSRQGGGYAAGLHPPWAVHLHHELPLSVDIPFLWGLRTKLGVRILDDECRNEGLESQGQTSRSVR</sequence>